<dbReference type="PANTHER" id="PTHR19446">
    <property type="entry name" value="REVERSE TRANSCRIPTASES"/>
    <property type="match status" value="1"/>
</dbReference>
<dbReference type="SUPFAM" id="SSF56672">
    <property type="entry name" value="DNA/RNA polymerases"/>
    <property type="match status" value="1"/>
</dbReference>
<evidence type="ECO:0000256" key="1">
    <source>
        <dbReference type="SAM" id="MobiDB-lite"/>
    </source>
</evidence>
<protein>
    <submittedName>
        <fullName evidence="4">LINE-1 retrotransposable element ORF2 protein</fullName>
    </submittedName>
</protein>
<dbReference type="InterPro" id="IPR043502">
    <property type="entry name" value="DNA/RNA_pol_sf"/>
</dbReference>
<evidence type="ECO:0000313" key="4">
    <source>
        <dbReference type="EMBL" id="GFR59247.1"/>
    </source>
</evidence>
<reference evidence="4 5" key="1">
    <citation type="journal article" date="2021" name="Elife">
        <title>Chloroplast acquisition without the gene transfer in kleptoplastic sea slugs, Plakobranchus ocellatus.</title>
        <authorList>
            <person name="Maeda T."/>
            <person name="Takahashi S."/>
            <person name="Yoshida T."/>
            <person name="Shimamura S."/>
            <person name="Takaki Y."/>
            <person name="Nagai Y."/>
            <person name="Toyoda A."/>
            <person name="Suzuki Y."/>
            <person name="Arimoto A."/>
            <person name="Ishii H."/>
            <person name="Satoh N."/>
            <person name="Nishiyama T."/>
            <person name="Hasebe M."/>
            <person name="Maruyama T."/>
            <person name="Minagawa J."/>
            <person name="Obokata J."/>
            <person name="Shigenobu S."/>
        </authorList>
    </citation>
    <scope>NUCLEOTIDE SEQUENCE [LARGE SCALE GENOMIC DNA]</scope>
</reference>
<feature type="region of interest" description="Disordered" evidence="1">
    <location>
        <begin position="350"/>
        <end position="379"/>
    </location>
</feature>
<dbReference type="Pfam" id="PF00078">
    <property type="entry name" value="RVT_1"/>
    <property type="match status" value="1"/>
</dbReference>
<feature type="transmembrane region" description="Helical" evidence="2">
    <location>
        <begin position="39"/>
        <end position="62"/>
    </location>
</feature>
<dbReference type="EMBL" id="BMAT01003632">
    <property type="protein sequence ID" value="GFR59247.1"/>
    <property type="molecule type" value="Genomic_DNA"/>
</dbReference>
<feature type="compositionally biased region" description="Low complexity" evidence="1">
    <location>
        <begin position="1624"/>
        <end position="1646"/>
    </location>
</feature>
<feature type="region of interest" description="Disordered" evidence="1">
    <location>
        <begin position="2047"/>
        <end position="2113"/>
    </location>
</feature>
<dbReference type="Proteomes" id="UP000762676">
    <property type="component" value="Unassembled WGS sequence"/>
</dbReference>
<feature type="region of interest" description="Disordered" evidence="1">
    <location>
        <begin position="266"/>
        <end position="302"/>
    </location>
</feature>
<sequence length="2774" mass="312048">MEVEEFLLNVLYLNLSKKSELSKEGHMLRINRDETADAFNIYLPLALFVLCGSLTAILLVFLKKIEAFPDKDPEGNLQTKSTQEFLATAIHRECTAKSAPQRLVSPPPPPPSLLSTLSPVGEAWPVGKASDVPPNEGESTITFRHYNDLNDQEVRVPKFYCHYYCPHEQPALGPKGQSFCAGQQQKQQQPSTNPVPSLFNMFNQQNRRDSHLSEVEEQCKNQSPVKLSTAAPPAREDIENRGIQVDLRGSFPEVYEDQNRIFGCTPKTGANKKRQDVMKTKSAKIDQKKTKARRSQHSLADKHRECNVHTAKASLSKADQSTKGEANNVTIDNFTEVMCLDTAKATLTEESDTQSVSNSSSSNSSIISSSSGSKSANQSCRVSDAKQILKQRNFSWHSPKRCDRIFRGCRNKVAACTGSSPFRGRERSANIMLSPQIFEMNKLANILSGAPLVSEKENIDKKSLVSRKTLRQRGRTTSCALGNSEICPRNSLQGRFSGRPDERLCRRCRIEDVSDANYFKREVADSLHPRKTAKYPFCEHKSTQLIGQTLGSPSSWSALRGTKEKHAKCFRSTAESFDYHSPYTPRRIVVTDQVYHDLIQSKPHREPRTPRRGWWRQGYKTVGGHKMHGNKRLLSLNNSRTRENNKSVENIRCHRFKRWTEPSSQQQFPTQKELSFNFEAFKGKSRFPFRKISPQNHSHKTGGAKTNSITQNMLFHEINNQTKEVELTESSTFKSLNNPSKVTDGFPGLIPQGSDLVKYMSRRLTDIHKLYKHDEFVLAIKGPGGGITKVCYRCRYCPYADYRKCRWPRRLWTAEAKPAGRSICLSRYSSLRNRTGWPIGTYEIPSISTLSRDFATSFLSHKESGSVGQRFDANYFDTIRYYPQFVNNGFSCKISGSSGRNLDSESPNSVYMRPKTRNISPKFDYKTTEHVDCSKRFWTRQPEHGQIFLMDSPKLDGDQKWSMRTKNKPIFSIHPNRYKALRDHNSVHQVQQIETASTIVPCMVSNFIENESACRLACSRADSDTSKSRLLPMRPEIKSTDISHGNAQTIEPPRVLFTCEEESITPDLFSYDDGQVRASVSRVRQTTDNFGTGLSDTESDGLFQVSGSANTCVKATRNKTESLLSVSHSKIDNGYIGNHNLYQNWEQASKKNLHFLNGTTYRLDIQNVTSNKSPQASFGGESHFPQSSLSNILKNNTVISYERPEVEKPDSERTDAFTRLDNTICGYKLSLSELSIGENDEGLEEKTNQSKPERAINIANKAAPLQNANTLLIHDNETNSKCTPSPGFVSRIVDAHRNKLNSHKIIKSFSKSKSESPPRSVMLLEKEANDDVGKKIGNLQNHLHCDFSLGFSRSKIESRKVRSTNMASTHVSSLSCSEGSLSLFGELTASTRSICSSSPQQLDEESYWIVNEPRGGRFHKKDTAKSTSSNKTDVIGELQLKQPVLSNLDAKITWSKLTNWPQNQTSVLSRSSASYSKPPTGFSRKSSVSPTGAAHTELKRTISLSRINSSLRTWTSLSPMTENTQNSIRNLQVQPHHEDETRLVEAVLKVNSSKVTIGDKNNKEDVCSKHLWGSVAKVESRNTKKLPLSLDSLATQLSSKTFCSSESSFSKSIRPSQCNNQSPSQHISESFPFSSSTRISSSFLNSQRKTSYSQMSARSKSNRKNKPRGDNASFKKTAPIRIQEFDTDQTLLTKSENGCKMNDSQLRNTKPLKIAHDTSPTLVRKRRENMKAESHTINRDTSLVAKPVNAQKICSLEKLSSVDEDVRKKFQSRNKIKRPLNSGESFNINKTSDSQSNLDKIKRTLNMKTTDTQNKNIYQETNLLGYTVMKNKMLCLDNKSLKKHIVQNVKPEVSHNITGYHTNQRINRRRLQQKKEYPPMKTEESTDTIHLPRQAVKEKSKRTLSESRFNQNHTPCNVMQSSQILEPSNPDEPSQIGPHSRHLKFKQLNSKQGHILNQNKQEVYTKSQGSPSGLFYTSPSDNHESWFRCSPKHGAFSPHRHSTYNKSCASPMLSSEQPGSSSPRHKSDLTRSDTFVGGRFFTACNSNSERSTRIRASERPKDTVAKDETRASTTVRANESTEREGKSLSANSRNRRECQTTSPKQRKLDSSARLKNALQTKGSTLETEKNFPIQIKNKQEEKAKRFQKTQKVPIAQNKHGATNVENKAANVVSASASALPKRALPVKEQTIGQQSVYKSRQFRAASRRKSVANKILGTNNSASVFPRDIVEYWGRVQRSEQMLVLRLPLGLLGLTESERESDLTHGLVPGLRGEGDGCASSDRIPTEDIDNVGDEVHQRLTQGIAQCDNNSSFDWYKPAARAHQELTSMQRDHLQFSNSGNYVQCHLELEKTYLPSNTLQDNDADQQPLPLAGETLAAPAIKQDGDQASSNTYTISENQALGRQKTLNIAQESQSVESDDNFSIKENSVNHFTICLPPVKSLSCPNIIFFKEKFQTETATEIEAFTGSPRKLHQPITKEEVKKSFDNLNNNRAPGEDGIHAELLKYGTQELNEQIAKLLNQTFERHENLDINAGELIAIPKPKKLKGPPKNLRPITLLNTIRKALSKIVLERIRPHVEQYLSHSQSGFRPNQSTSDVAWTHKWLAAKVNIENIAIKIAGIDMSAAFDTINRETLLKILEDIVNEDEHRIIRFLLSNTIINTKIIGATEKKPFFSNVGTPQGDSLSPVLFTIYLEHALKEVGPVLPKPSTPLEKVLPREIAYADDVDFVAFQDIDIEEVGKVLEKYNLQVNVDKTEFTNLSRGETNWQTPKKVGP</sequence>
<evidence type="ECO:0000256" key="2">
    <source>
        <dbReference type="SAM" id="Phobius"/>
    </source>
</evidence>
<evidence type="ECO:0000313" key="5">
    <source>
        <dbReference type="Proteomes" id="UP000762676"/>
    </source>
</evidence>
<feature type="compositionally biased region" description="Basic and acidic residues" evidence="1">
    <location>
        <begin position="273"/>
        <end position="289"/>
    </location>
</feature>
<keyword evidence="2" id="KW-0812">Transmembrane</keyword>
<dbReference type="CDD" id="cd01650">
    <property type="entry name" value="RT_nLTR_like"/>
    <property type="match status" value="1"/>
</dbReference>
<feature type="region of interest" description="Disordered" evidence="1">
    <location>
        <begin position="1467"/>
        <end position="1494"/>
    </location>
</feature>
<keyword evidence="5" id="KW-1185">Reference proteome</keyword>
<comment type="caution">
    <text evidence="4">The sequence shown here is derived from an EMBL/GenBank/DDBJ whole genome shotgun (WGS) entry which is preliminary data.</text>
</comment>
<feature type="region of interest" description="Disordered" evidence="1">
    <location>
        <begin position="2007"/>
        <end position="2032"/>
    </location>
</feature>
<name>A0AAV4EE27_9GAST</name>
<feature type="compositionally biased region" description="Polar residues" evidence="1">
    <location>
        <begin position="1613"/>
        <end position="1623"/>
    </location>
</feature>
<feature type="compositionally biased region" description="Basic and acidic residues" evidence="1">
    <location>
        <begin position="2050"/>
        <end position="2070"/>
    </location>
</feature>
<organism evidence="4 5">
    <name type="scientific">Elysia marginata</name>
    <dbReference type="NCBI Taxonomy" id="1093978"/>
    <lineage>
        <taxon>Eukaryota</taxon>
        <taxon>Metazoa</taxon>
        <taxon>Spiralia</taxon>
        <taxon>Lophotrochozoa</taxon>
        <taxon>Mollusca</taxon>
        <taxon>Gastropoda</taxon>
        <taxon>Heterobranchia</taxon>
        <taxon>Euthyneura</taxon>
        <taxon>Panpulmonata</taxon>
        <taxon>Sacoglossa</taxon>
        <taxon>Placobranchoidea</taxon>
        <taxon>Plakobranchidae</taxon>
        <taxon>Elysia</taxon>
    </lineage>
</organism>
<keyword evidence="2" id="KW-1133">Transmembrane helix</keyword>
<feature type="compositionally biased region" description="Low complexity" evidence="1">
    <location>
        <begin position="355"/>
        <end position="379"/>
    </location>
</feature>
<feature type="region of interest" description="Disordered" evidence="1">
    <location>
        <begin position="177"/>
        <end position="197"/>
    </location>
</feature>
<feature type="compositionally biased region" description="Polar residues" evidence="1">
    <location>
        <begin position="2007"/>
        <end position="2022"/>
    </location>
</feature>
<feature type="compositionally biased region" description="Polar residues" evidence="1">
    <location>
        <begin position="1467"/>
        <end position="1490"/>
    </location>
</feature>
<dbReference type="PROSITE" id="PS50878">
    <property type="entry name" value="RT_POL"/>
    <property type="match status" value="1"/>
</dbReference>
<feature type="region of interest" description="Disordered" evidence="1">
    <location>
        <begin position="1609"/>
        <end position="1680"/>
    </location>
</feature>
<gene>
    <name evidence="4" type="ORF">ElyMa_001789600</name>
</gene>
<accession>A0AAV4EE27</accession>
<feature type="compositionally biased region" description="Polar residues" evidence="1">
    <location>
        <begin position="1647"/>
        <end position="1659"/>
    </location>
</feature>
<proteinExistence type="predicted"/>
<keyword evidence="2" id="KW-0472">Membrane</keyword>
<feature type="domain" description="Reverse transcriptase" evidence="3">
    <location>
        <begin position="2520"/>
        <end position="2774"/>
    </location>
</feature>
<evidence type="ECO:0000259" key="3">
    <source>
        <dbReference type="PROSITE" id="PS50878"/>
    </source>
</evidence>
<dbReference type="InterPro" id="IPR000477">
    <property type="entry name" value="RT_dom"/>
</dbReference>